<reference evidence="1 2" key="1">
    <citation type="journal article" date="2012" name="J. Bacteriol.">
        <title>Genome sequence of a novel nicotine-degrading strain, Pseudomonas geniculata N1.</title>
        <authorList>
            <person name="Tang H."/>
            <person name="Yu H."/>
            <person name="Tai C."/>
            <person name="Huang K."/>
            <person name="Liu Y."/>
            <person name="Wang L."/>
            <person name="Yao Y."/>
            <person name="Wu G."/>
            <person name="Xu P."/>
        </authorList>
    </citation>
    <scope>NUCLEOTIDE SEQUENCE [LARGE SCALE GENOMIC DNA]</scope>
    <source>
        <strain evidence="1 2">N1</strain>
    </source>
</reference>
<evidence type="ECO:0000313" key="2">
    <source>
        <dbReference type="Proteomes" id="UP000036890"/>
    </source>
</evidence>
<gene>
    <name evidence="1" type="ORF">W7K_03485</name>
</gene>
<accession>A0A0L8AEG6</accession>
<dbReference type="Proteomes" id="UP000036890">
    <property type="component" value="Unassembled WGS sequence"/>
</dbReference>
<name>A0A0L8AEG6_9GAMM</name>
<proteinExistence type="predicted"/>
<comment type="caution">
    <text evidence="1">The sequence shown here is derived from an EMBL/GenBank/DDBJ whole genome shotgun (WGS) entry which is preliminary data.</text>
</comment>
<dbReference type="RefSeq" id="WP_032952776.1">
    <property type="nucleotide sequence ID" value="NZ_AJLO02000007.1"/>
</dbReference>
<dbReference type="AlphaFoldDB" id="A0A0L8AEG6"/>
<evidence type="ECO:0000313" key="1">
    <source>
        <dbReference type="EMBL" id="KOF00783.1"/>
    </source>
</evidence>
<dbReference type="EMBL" id="AJLO02000007">
    <property type="protein sequence ID" value="KOF00783.1"/>
    <property type="molecule type" value="Genomic_DNA"/>
</dbReference>
<sequence length="61" mass="6800">MRTTAEAPMHPSDPHSDTDRALLEGLLQLAVEGQTEDQDFQRIGEEVFARLLDTYGQQTAV</sequence>
<protein>
    <submittedName>
        <fullName evidence="1">Uncharacterized protein</fullName>
    </submittedName>
</protein>
<organism evidence="1 2">
    <name type="scientific">Stenotrophomonas geniculata N1</name>
    <dbReference type="NCBI Taxonomy" id="1167641"/>
    <lineage>
        <taxon>Bacteria</taxon>
        <taxon>Pseudomonadati</taxon>
        <taxon>Pseudomonadota</taxon>
        <taxon>Gammaproteobacteria</taxon>
        <taxon>Lysobacterales</taxon>
        <taxon>Lysobacteraceae</taxon>
        <taxon>Stenotrophomonas</taxon>
    </lineage>
</organism>
<dbReference type="OrthoDB" id="6042000at2"/>